<evidence type="ECO:0000313" key="5">
    <source>
        <dbReference type="EMBL" id="ORW99425.1"/>
    </source>
</evidence>
<protein>
    <recommendedName>
        <fullName evidence="7">Zinc-finger domain-containing protein</fullName>
    </recommendedName>
</protein>
<feature type="domain" description="Putative zinc-finger" evidence="4">
    <location>
        <begin position="4"/>
        <end position="38"/>
    </location>
</feature>
<reference evidence="5 6" key="1">
    <citation type="submission" date="2016-01" db="EMBL/GenBank/DDBJ databases">
        <title>The new phylogeny of the genus Mycobacterium.</title>
        <authorList>
            <person name="Tarcisio F."/>
            <person name="Conor M."/>
            <person name="Antonella G."/>
            <person name="Elisabetta G."/>
            <person name="Giulia F.S."/>
            <person name="Sara T."/>
            <person name="Anna F."/>
            <person name="Clotilde B."/>
            <person name="Roberto B."/>
            <person name="Veronica D.S."/>
            <person name="Fabio R."/>
            <person name="Monica P."/>
            <person name="Olivier J."/>
            <person name="Enrico T."/>
            <person name="Nicola S."/>
        </authorList>
    </citation>
    <scope>NUCLEOTIDE SEQUENCE [LARGE SCALE GENOMIC DNA]</scope>
    <source>
        <strain evidence="5 6">DSM 44153</strain>
    </source>
</reference>
<accession>A0A1X2EEP5</accession>
<keyword evidence="6" id="KW-1185">Reference proteome</keyword>
<organism evidence="5 6">
    <name type="scientific">Mycolicibacillus trivialis</name>
    <dbReference type="NCBI Taxonomy" id="1798"/>
    <lineage>
        <taxon>Bacteria</taxon>
        <taxon>Bacillati</taxon>
        <taxon>Actinomycetota</taxon>
        <taxon>Actinomycetes</taxon>
        <taxon>Mycobacteriales</taxon>
        <taxon>Mycobacteriaceae</taxon>
        <taxon>Mycolicibacillus</taxon>
    </lineage>
</organism>
<evidence type="ECO:0000256" key="2">
    <source>
        <dbReference type="SAM" id="Phobius"/>
    </source>
</evidence>
<dbReference type="AlphaFoldDB" id="A0A1X2EEP5"/>
<dbReference type="InterPro" id="IPR027383">
    <property type="entry name" value="Znf_put"/>
</dbReference>
<keyword evidence="2" id="KW-0472">Membrane</keyword>
<evidence type="ECO:0000259" key="3">
    <source>
        <dbReference type="Pfam" id="PF10039"/>
    </source>
</evidence>
<feature type="region of interest" description="Disordered" evidence="1">
    <location>
        <begin position="202"/>
        <end position="235"/>
    </location>
</feature>
<feature type="domain" description="DUF2275" evidence="3">
    <location>
        <begin position="60"/>
        <end position="201"/>
    </location>
</feature>
<comment type="caution">
    <text evidence="5">The sequence shown here is derived from an EMBL/GenBank/DDBJ whole genome shotgun (WGS) entry which is preliminary data.</text>
</comment>
<gene>
    <name evidence="5" type="ORF">AWC30_16375</name>
</gene>
<evidence type="ECO:0000313" key="6">
    <source>
        <dbReference type="Proteomes" id="UP000193090"/>
    </source>
</evidence>
<dbReference type="STRING" id="1798.AWC30_16375"/>
<feature type="transmembrane region" description="Helical" evidence="2">
    <location>
        <begin position="179"/>
        <end position="196"/>
    </location>
</feature>
<dbReference type="Pfam" id="PF13490">
    <property type="entry name" value="zf-HC2"/>
    <property type="match status" value="1"/>
</dbReference>
<proteinExistence type="predicted"/>
<evidence type="ECO:0000256" key="1">
    <source>
        <dbReference type="SAM" id="MobiDB-lite"/>
    </source>
</evidence>
<feature type="transmembrane region" description="Helical" evidence="2">
    <location>
        <begin position="147"/>
        <end position="167"/>
    </location>
</feature>
<name>A0A1X2EEP5_9MYCO</name>
<dbReference type="Proteomes" id="UP000193090">
    <property type="component" value="Unassembled WGS sequence"/>
</dbReference>
<keyword evidence="2" id="KW-0812">Transmembrane</keyword>
<dbReference type="InterPro" id="IPR018734">
    <property type="entry name" value="DUF2275"/>
</dbReference>
<feature type="transmembrane region" description="Helical" evidence="2">
    <location>
        <begin position="80"/>
        <end position="102"/>
    </location>
</feature>
<evidence type="ECO:0000259" key="4">
    <source>
        <dbReference type="Pfam" id="PF13490"/>
    </source>
</evidence>
<sequence>MVNCEVAREALSARLDGEAQPVLAHQLDAHLRGCRDCREWLIAAAAQTRHIAVAGPQRGPDLTEQILAGARARAAGTASLWWRGGLIVIGVGQLVLAVAQIAGLDFGMVHTEGHGAATGAHLLHESTAWLVALGVAMIAAGFWTVAAVGVAAITGAYTVALVGYVAVDAVTGQVTVSRALSHIPILLGLFFVLLVVRDRFGSPRRGRGSSTADTAIPWPEPGRRDHLRPVNRTAA</sequence>
<dbReference type="Pfam" id="PF10039">
    <property type="entry name" value="DUF2275"/>
    <property type="match status" value="1"/>
</dbReference>
<evidence type="ECO:0008006" key="7">
    <source>
        <dbReference type="Google" id="ProtNLM"/>
    </source>
</evidence>
<dbReference type="EMBL" id="LQPZ01000047">
    <property type="protein sequence ID" value="ORW99425.1"/>
    <property type="molecule type" value="Genomic_DNA"/>
</dbReference>
<keyword evidence="2" id="KW-1133">Transmembrane helix</keyword>
<feature type="transmembrane region" description="Helical" evidence="2">
    <location>
        <begin position="122"/>
        <end position="140"/>
    </location>
</feature>